<organism evidence="2 3">
    <name type="scientific">Paraburkholderia azotifigens</name>
    <dbReference type="NCBI Taxonomy" id="2057004"/>
    <lineage>
        <taxon>Bacteria</taxon>
        <taxon>Pseudomonadati</taxon>
        <taxon>Pseudomonadota</taxon>
        <taxon>Betaproteobacteria</taxon>
        <taxon>Burkholderiales</taxon>
        <taxon>Burkholderiaceae</taxon>
        <taxon>Paraburkholderia</taxon>
    </lineage>
</organism>
<dbReference type="Proteomes" id="UP000321776">
    <property type="component" value="Unassembled WGS sequence"/>
</dbReference>
<evidence type="ECO:0000313" key="4">
    <source>
        <dbReference type="Proteomes" id="UP001481677"/>
    </source>
</evidence>
<dbReference type="RefSeq" id="WP_147237328.1">
    <property type="nucleotide sequence ID" value="NZ_JAZHFZ010000006.1"/>
</dbReference>
<evidence type="ECO:0000313" key="3">
    <source>
        <dbReference type="Proteomes" id="UP000321776"/>
    </source>
</evidence>
<keyword evidence="2" id="KW-0418">Kinase</keyword>
<dbReference type="Proteomes" id="UP001481677">
    <property type="component" value="Unassembled WGS sequence"/>
</dbReference>
<reference evidence="2" key="2">
    <citation type="submission" date="2019-08" db="EMBL/GenBank/DDBJ databases">
        <authorList>
            <person name="Im W.-T."/>
        </authorList>
    </citation>
    <scope>NUCLEOTIDE SEQUENCE</scope>
    <source>
        <strain evidence="2">NF 2-5-3</strain>
    </source>
</reference>
<accession>A0A5C6V2S5</accession>
<evidence type="ECO:0000313" key="2">
    <source>
        <dbReference type="EMBL" id="TXC79693.1"/>
    </source>
</evidence>
<name>A0A5C6V2S5_9BURK</name>
<keyword evidence="2" id="KW-0808">Transferase</keyword>
<protein>
    <submittedName>
        <fullName evidence="2">HAMP domain-containing histidine kinase</fullName>
    </submittedName>
</protein>
<reference evidence="1 4" key="3">
    <citation type="submission" date="2024-01" db="EMBL/GenBank/DDBJ databases">
        <title>The diversity of rhizobia nodulating Mimosa spp. in eleven states of Brazil covering several biomes is determined by host plant, location, and edaphic factors.</title>
        <authorList>
            <person name="Rouws L."/>
            <person name="Barauna A."/>
            <person name="Beukes C."/>
            <person name="De Faria S.M."/>
            <person name="Gross E."/>
            <person name="Dos Reis Junior F.B."/>
            <person name="Simon M."/>
            <person name="Maluk M."/>
            <person name="Odee D.W."/>
            <person name="Kenicer G."/>
            <person name="Young J.P.W."/>
            <person name="Reis V.M."/>
            <person name="Zilli J."/>
            <person name="James E.K."/>
        </authorList>
    </citation>
    <scope>NUCLEOTIDE SEQUENCE [LARGE SCALE GENOMIC DNA]</scope>
    <source>
        <strain evidence="1 4">JPY530</strain>
    </source>
</reference>
<dbReference type="GO" id="GO:0016301">
    <property type="term" value="F:kinase activity"/>
    <property type="evidence" value="ECO:0007669"/>
    <property type="project" value="UniProtKB-KW"/>
</dbReference>
<proteinExistence type="predicted"/>
<dbReference type="EMBL" id="VOQS01000005">
    <property type="protein sequence ID" value="TXC79693.1"/>
    <property type="molecule type" value="Genomic_DNA"/>
</dbReference>
<comment type="caution">
    <text evidence="2">The sequence shown here is derived from an EMBL/GenBank/DDBJ whole genome shotgun (WGS) entry which is preliminary data.</text>
</comment>
<sequence>MFADFCAGEQVSNAASRLIRSGAGMQTLLDDLTEFNKTRLGLGINVVPTNVNLSDVLADELEELHVIPPNRQIELHVTGDLQGLGTASACRFSTPLGMGHRKHLCV</sequence>
<gene>
    <name evidence="2" type="ORF">FRZ40_35675</name>
    <name evidence="1" type="ORF">V4C56_13040</name>
</gene>
<reference evidence="2 3" key="1">
    <citation type="journal article" date="2018" name="Int. J. Syst. Evol. Microbiol.">
        <title>Paraburkholderia azotifigens sp. nov., a nitrogen-fixing bacterium isolated from paddy soil.</title>
        <authorList>
            <person name="Choi G.M."/>
            <person name="Im W.T."/>
        </authorList>
    </citation>
    <scope>NUCLEOTIDE SEQUENCE [LARGE SCALE GENOMIC DNA]</scope>
    <source>
        <strain evidence="2 3">NF 2-5-3</strain>
    </source>
</reference>
<keyword evidence="4" id="KW-1185">Reference proteome</keyword>
<evidence type="ECO:0000313" key="1">
    <source>
        <dbReference type="EMBL" id="MEM5340545.1"/>
    </source>
</evidence>
<dbReference type="AlphaFoldDB" id="A0A5C6V2S5"/>
<dbReference type="EMBL" id="JAZHGA010000007">
    <property type="protein sequence ID" value="MEM5340545.1"/>
    <property type="molecule type" value="Genomic_DNA"/>
</dbReference>